<keyword evidence="2" id="KW-0686">Riboflavin biosynthesis</keyword>
<dbReference type="InterPro" id="IPR036144">
    <property type="entry name" value="RibA-like_sf"/>
</dbReference>
<feature type="domain" description="GTP cyclohydrolase II" evidence="4">
    <location>
        <begin position="52"/>
        <end position="215"/>
    </location>
</feature>
<evidence type="ECO:0000313" key="5">
    <source>
        <dbReference type="EMBL" id="ABI23024.1"/>
    </source>
</evidence>
<organism evidence="5">
    <name type="scientific">Candidatus Micrarchaeum acidiphilum ARMAN-2</name>
    <dbReference type="NCBI Taxonomy" id="425595"/>
    <lineage>
        <taxon>Archaea</taxon>
        <taxon>Candidatus Micrarchaeota</taxon>
        <taxon>Candidatus Micrarchaeia</taxon>
        <taxon>Candidatus Micrarchaeales</taxon>
        <taxon>Candidatus Micrarchaeaceae</taxon>
        <taxon>Candidatus Micrarchaeum</taxon>
    </lineage>
</organism>
<sequence>MGAFMVKNTNDSADKNFVEQVRRSLKPVKKEVQVVENGRAKKFEVRRIAVGPIITRFGNFMIYEFKINDRWKDYEVLVNAKAFDKDFMPLFERGRELLIKTDSGCRTGEIYLDRTCTCRQQLHSAMETIGKRGNGLIITIPNQEGRGHGYAKKYATLVLQKELGYDTYEASKAVNKKVDVRDYYGAVAILKFFGIGQSHRLEVIANNNSKLKEVLENGYSARLAKQDIRADRYTIKHLMAKRDKLGEMVKI</sequence>
<protein>
    <submittedName>
        <fullName evidence="5">Riboflavin biosynthesis protein RibA</fullName>
    </submittedName>
</protein>
<dbReference type="GO" id="GO:0008686">
    <property type="term" value="F:3,4-dihydroxy-2-butanone-4-phosphate synthase activity"/>
    <property type="evidence" value="ECO:0007669"/>
    <property type="project" value="TreeGrafter"/>
</dbReference>
<proteinExistence type="predicted"/>
<dbReference type="AlphaFoldDB" id="A0SNY4"/>
<dbReference type="GO" id="GO:0005829">
    <property type="term" value="C:cytosol"/>
    <property type="evidence" value="ECO:0007669"/>
    <property type="project" value="TreeGrafter"/>
</dbReference>
<comment type="pathway">
    <text evidence="1">Cofactor biosynthesis; riboflavin biosynthesis.</text>
</comment>
<dbReference type="PANTHER" id="PTHR21327:SF18">
    <property type="entry name" value="3,4-DIHYDROXY-2-BUTANONE 4-PHOSPHATE SYNTHASE"/>
    <property type="match status" value="1"/>
</dbReference>
<keyword evidence="3" id="KW-0479">Metal-binding</keyword>
<dbReference type="EMBL" id="DQ848677">
    <property type="protein sequence ID" value="ABI23024.1"/>
    <property type="molecule type" value="Genomic_DNA"/>
</dbReference>
<dbReference type="GO" id="GO:0009231">
    <property type="term" value="P:riboflavin biosynthetic process"/>
    <property type="evidence" value="ECO:0007669"/>
    <property type="project" value="UniProtKB-KW"/>
</dbReference>
<dbReference type="SUPFAM" id="SSF142695">
    <property type="entry name" value="RibA-like"/>
    <property type="match status" value="1"/>
</dbReference>
<accession>A0SNY4</accession>
<name>A0SNY4_MICA2</name>
<evidence type="ECO:0000256" key="3">
    <source>
        <dbReference type="ARBA" id="ARBA00022723"/>
    </source>
</evidence>
<evidence type="ECO:0000256" key="1">
    <source>
        <dbReference type="ARBA" id="ARBA00005104"/>
    </source>
</evidence>
<dbReference type="Gene3D" id="3.40.50.10990">
    <property type="entry name" value="GTP cyclohydrolase II"/>
    <property type="match status" value="1"/>
</dbReference>
<evidence type="ECO:0000259" key="4">
    <source>
        <dbReference type="Pfam" id="PF00925"/>
    </source>
</evidence>
<dbReference type="Pfam" id="PF00925">
    <property type="entry name" value="GTP_cyclohydro2"/>
    <property type="match status" value="1"/>
</dbReference>
<dbReference type="PANTHER" id="PTHR21327">
    <property type="entry name" value="GTP CYCLOHYDROLASE II-RELATED"/>
    <property type="match status" value="1"/>
</dbReference>
<reference evidence="5" key="1">
    <citation type="journal article" date="2006" name="Science">
        <title>Lineages of acidophilic archaea revealed by community genomic analysis.</title>
        <authorList>
            <person name="Baker B.J."/>
            <person name="Tyson G.W."/>
            <person name="Webb R.I."/>
            <person name="Flanagan J."/>
            <person name="Hugenholtz P."/>
            <person name="Allen E.E."/>
            <person name="Banfield J.F."/>
        </authorList>
    </citation>
    <scope>NUCLEOTIDE SEQUENCE</scope>
</reference>
<dbReference type="GO" id="GO:0046872">
    <property type="term" value="F:metal ion binding"/>
    <property type="evidence" value="ECO:0007669"/>
    <property type="project" value="UniProtKB-KW"/>
</dbReference>
<evidence type="ECO:0000256" key="2">
    <source>
        <dbReference type="ARBA" id="ARBA00022619"/>
    </source>
</evidence>
<dbReference type="InterPro" id="IPR032677">
    <property type="entry name" value="GTP_cyclohydro_II"/>
</dbReference>